<dbReference type="Pfam" id="PF00392">
    <property type="entry name" value="GntR"/>
    <property type="match status" value="1"/>
</dbReference>
<dbReference type="CDD" id="cd07377">
    <property type="entry name" value="WHTH_GntR"/>
    <property type="match status" value="1"/>
</dbReference>
<dbReference type="OrthoDB" id="9808770at2"/>
<dbReference type="InterPro" id="IPR036388">
    <property type="entry name" value="WH-like_DNA-bd_sf"/>
</dbReference>
<comment type="caution">
    <text evidence="7">The sequence shown here is derived from an EMBL/GenBank/DDBJ whole genome shotgun (WGS) entry which is preliminary data.</text>
</comment>
<gene>
    <name evidence="7" type="ORF">C4K68_09455</name>
</gene>
<proteinExistence type="inferred from homology"/>
<sequence>MIDITGTLDPAAKTPSGKRISLHKQLVDRLRDAILSGRLPSGATMTSSRALADELGISRNTVVLAYEHLAAEGYVIADQNGTRVADLTAWTENLNPDVAIEEKSNRIVDQRVEIADVSSRSVPSTDLLTPGIPSLSDFPLTSWRRSLERAVKQLNRHSLVNKDPLGEKQLRKAIAQHLNISRGVQCNADQIFITEGAQQALELCILLMTNPGDTVWVEDPCYYGVKSAFSSKELKILSIPVDKEGLIIPYELWATNLPKIIFTSPAHQYPTGAVLSVSRRLELLNQARKSGSWVIEDDYDADFRHFGSPIASMQGLSKCSPVFYIGSFSKSMYPTLRIGFMVIPERLKNEASLALSNLLKCSNQIQQMALADFIISGEFGRHLGRMRRVYRERQKVLRSSISQFFPESWILGGSAGMHLTLTLPVNFDDHSIAVKANSLGIGVLALSTFYSNRKPTDCGLVIGYGNTQKDSIPKAVSTLAELIKATPR</sequence>
<evidence type="ECO:0000256" key="1">
    <source>
        <dbReference type="ARBA" id="ARBA00005384"/>
    </source>
</evidence>
<evidence type="ECO:0000256" key="3">
    <source>
        <dbReference type="ARBA" id="ARBA00023015"/>
    </source>
</evidence>
<dbReference type="Proteomes" id="UP000238196">
    <property type="component" value="Unassembled WGS sequence"/>
</dbReference>
<dbReference type="InterPro" id="IPR015421">
    <property type="entry name" value="PyrdxlP-dep_Trfase_major"/>
</dbReference>
<keyword evidence="3" id="KW-0805">Transcription regulation</keyword>
<organism evidence="7 8">
    <name type="scientific">Proteobacteria bacterium 228</name>
    <dbReference type="NCBI Taxonomy" id="2083153"/>
    <lineage>
        <taxon>Bacteria</taxon>
        <taxon>Pseudomonadati</taxon>
        <taxon>Pseudomonadota</taxon>
    </lineage>
</organism>
<dbReference type="SUPFAM" id="SSF53383">
    <property type="entry name" value="PLP-dependent transferases"/>
    <property type="match status" value="1"/>
</dbReference>
<keyword evidence="5" id="KW-0804">Transcription</keyword>
<feature type="domain" description="HTH gntR-type" evidence="6">
    <location>
        <begin position="20"/>
        <end position="87"/>
    </location>
</feature>
<dbReference type="SMART" id="SM00345">
    <property type="entry name" value="HTH_GNTR"/>
    <property type="match status" value="1"/>
</dbReference>
<dbReference type="InterPro" id="IPR015424">
    <property type="entry name" value="PyrdxlP-dep_Trfase"/>
</dbReference>
<evidence type="ECO:0000256" key="4">
    <source>
        <dbReference type="ARBA" id="ARBA00023125"/>
    </source>
</evidence>
<dbReference type="InterPro" id="IPR000524">
    <property type="entry name" value="Tscrpt_reg_HTH_GntR"/>
</dbReference>
<dbReference type="GO" id="GO:0003677">
    <property type="term" value="F:DNA binding"/>
    <property type="evidence" value="ECO:0007669"/>
    <property type="project" value="UniProtKB-KW"/>
</dbReference>
<evidence type="ECO:0000256" key="5">
    <source>
        <dbReference type="ARBA" id="ARBA00023163"/>
    </source>
</evidence>
<evidence type="ECO:0000313" key="7">
    <source>
        <dbReference type="EMBL" id="PPC77576.1"/>
    </source>
</evidence>
<accession>A0A2S5KTH9</accession>
<dbReference type="SUPFAM" id="SSF46785">
    <property type="entry name" value="Winged helix' DNA-binding domain"/>
    <property type="match status" value="1"/>
</dbReference>
<keyword evidence="2" id="KW-0663">Pyridoxal phosphate</keyword>
<dbReference type="CDD" id="cd00609">
    <property type="entry name" value="AAT_like"/>
    <property type="match status" value="1"/>
</dbReference>
<dbReference type="InterPro" id="IPR004839">
    <property type="entry name" value="Aminotransferase_I/II_large"/>
</dbReference>
<dbReference type="EMBL" id="PRLP01000029">
    <property type="protein sequence ID" value="PPC77576.1"/>
    <property type="molecule type" value="Genomic_DNA"/>
</dbReference>
<dbReference type="GO" id="GO:0003700">
    <property type="term" value="F:DNA-binding transcription factor activity"/>
    <property type="evidence" value="ECO:0007669"/>
    <property type="project" value="InterPro"/>
</dbReference>
<reference evidence="7 8" key="1">
    <citation type="submission" date="2018-02" db="EMBL/GenBank/DDBJ databases">
        <title>novel marine gammaproteobacteria from coastal saline agro ecosystem.</title>
        <authorList>
            <person name="Krishnan R."/>
            <person name="Ramesh Kumar N."/>
        </authorList>
    </citation>
    <scope>NUCLEOTIDE SEQUENCE [LARGE SCALE GENOMIC DNA]</scope>
    <source>
        <strain evidence="7 8">228</strain>
    </source>
</reference>
<comment type="similarity">
    <text evidence="1">In the C-terminal section; belongs to the class-I pyridoxal-phosphate-dependent aminotransferase family.</text>
</comment>
<evidence type="ECO:0000256" key="2">
    <source>
        <dbReference type="ARBA" id="ARBA00022898"/>
    </source>
</evidence>
<dbReference type="PANTHER" id="PTHR46577">
    <property type="entry name" value="HTH-TYPE TRANSCRIPTIONAL REGULATORY PROTEIN GABR"/>
    <property type="match status" value="1"/>
</dbReference>
<dbReference type="Gene3D" id="1.10.10.10">
    <property type="entry name" value="Winged helix-like DNA-binding domain superfamily/Winged helix DNA-binding domain"/>
    <property type="match status" value="1"/>
</dbReference>
<name>A0A2S5KTH9_9PROT</name>
<dbReference type="InterPro" id="IPR051446">
    <property type="entry name" value="HTH_trans_reg/aminotransferase"/>
</dbReference>
<dbReference type="GO" id="GO:0030170">
    <property type="term" value="F:pyridoxal phosphate binding"/>
    <property type="evidence" value="ECO:0007669"/>
    <property type="project" value="InterPro"/>
</dbReference>
<dbReference type="Gene3D" id="3.40.640.10">
    <property type="entry name" value="Type I PLP-dependent aspartate aminotransferase-like (Major domain)"/>
    <property type="match status" value="1"/>
</dbReference>
<dbReference type="AlphaFoldDB" id="A0A2S5KTH9"/>
<dbReference type="PROSITE" id="PS50949">
    <property type="entry name" value="HTH_GNTR"/>
    <property type="match status" value="1"/>
</dbReference>
<protein>
    <submittedName>
        <fullName evidence="7">DNA-binding protein</fullName>
    </submittedName>
</protein>
<dbReference type="PANTHER" id="PTHR46577:SF1">
    <property type="entry name" value="HTH-TYPE TRANSCRIPTIONAL REGULATORY PROTEIN GABR"/>
    <property type="match status" value="1"/>
</dbReference>
<dbReference type="InterPro" id="IPR036390">
    <property type="entry name" value="WH_DNA-bd_sf"/>
</dbReference>
<evidence type="ECO:0000259" key="6">
    <source>
        <dbReference type="PROSITE" id="PS50949"/>
    </source>
</evidence>
<dbReference type="Pfam" id="PF00155">
    <property type="entry name" value="Aminotran_1_2"/>
    <property type="match status" value="1"/>
</dbReference>
<keyword evidence="4 7" id="KW-0238">DNA-binding</keyword>
<evidence type="ECO:0000313" key="8">
    <source>
        <dbReference type="Proteomes" id="UP000238196"/>
    </source>
</evidence>